<protein>
    <submittedName>
        <fullName evidence="9">9445_t:CDS:1</fullName>
    </submittedName>
</protein>
<evidence type="ECO:0000259" key="8">
    <source>
        <dbReference type="Pfam" id="PF02229"/>
    </source>
</evidence>
<organism evidence="9 10">
    <name type="scientific">Funneliformis mosseae</name>
    <name type="common">Endomycorrhizal fungus</name>
    <name type="synonym">Glomus mosseae</name>
    <dbReference type="NCBI Taxonomy" id="27381"/>
    <lineage>
        <taxon>Eukaryota</taxon>
        <taxon>Fungi</taxon>
        <taxon>Fungi incertae sedis</taxon>
        <taxon>Mucoromycota</taxon>
        <taxon>Glomeromycotina</taxon>
        <taxon>Glomeromycetes</taxon>
        <taxon>Glomerales</taxon>
        <taxon>Glomeraceae</taxon>
        <taxon>Funneliformis</taxon>
    </lineage>
</organism>
<evidence type="ECO:0000256" key="7">
    <source>
        <dbReference type="SAM" id="MobiDB-lite"/>
    </source>
</evidence>
<dbReference type="InterPro" id="IPR045125">
    <property type="entry name" value="Sub1/Tcp4-like"/>
</dbReference>
<dbReference type="GO" id="GO:0060261">
    <property type="term" value="P:positive regulation of transcription initiation by RNA polymerase II"/>
    <property type="evidence" value="ECO:0007669"/>
    <property type="project" value="InterPro"/>
</dbReference>
<evidence type="ECO:0000313" key="10">
    <source>
        <dbReference type="Proteomes" id="UP000789375"/>
    </source>
</evidence>
<comment type="similarity">
    <text evidence="2">Belongs to the transcriptional coactivator PC4 family.</text>
</comment>
<evidence type="ECO:0000256" key="2">
    <source>
        <dbReference type="ARBA" id="ARBA00009001"/>
    </source>
</evidence>
<dbReference type="GO" id="GO:0005634">
    <property type="term" value="C:nucleus"/>
    <property type="evidence" value="ECO:0007669"/>
    <property type="project" value="UniProtKB-SubCell"/>
</dbReference>
<dbReference type="EMBL" id="CAJVPP010001880">
    <property type="protein sequence ID" value="CAG8577405.1"/>
    <property type="molecule type" value="Genomic_DNA"/>
</dbReference>
<feature type="domain" description="Transcriptional coactivator p15 (PC4) C-terminal" evidence="8">
    <location>
        <begin position="82"/>
        <end position="133"/>
    </location>
</feature>
<accession>A0A9N9BRQ8</accession>
<evidence type="ECO:0000313" key="9">
    <source>
        <dbReference type="EMBL" id="CAG8577405.1"/>
    </source>
</evidence>
<dbReference type="GO" id="GO:0003713">
    <property type="term" value="F:transcription coactivator activity"/>
    <property type="evidence" value="ECO:0007669"/>
    <property type="project" value="InterPro"/>
</dbReference>
<keyword evidence="10" id="KW-1185">Reference proteome</keyword>
<comment type="caution">
    <text evidence="9">The sequence shown here is derived from an EMBL/GenBank/DDBJ whole genome shotgun (WGS) entry which is preliminary data.</text>
</comment>
<sequence>MSSKRKSSKYIVNSDEEAGYINEEQHDNNDGEEEFEEDEDPKPSKSTSSRSSKKIKRDPDSEEAYESDRSDRGENNDGETYFKLSEKKRVTVREWRNMVLIDFREFFQTKDGNTQPTKKGISLQLEQWNKLKQLIHDIDDEIRKLK</sequence>
<evidence type="ECO:0000256" key="4">
    <source>
        <dbReference type="ARBA" id="ARBA00023125"/>
    </source>
</evidence>
<gene>
    <name evidence="9" type="ORF">FMOSSE_LOCUS7773</name>
</gene>
<dbReference type="GO" id="GO:0003677">
    <property type="term" value="F:DNA binding"/>
    <property type="evidence" value="ECO:0007669"/>
    <property type="project" value="UniProtKB-KW"/>
</dbReference>
<evidence type="ECO:0000256" key="1">
    <source>
        <dbReference type="ARBA" id="ARBA00004123"/>
    </source>
</evidence>
<feature type="compositionally biased region" description="Basic and acidic residues" evidence="7">
    <location>
        <begin position="66"/>
        <end position="75"/>
    </location>
</feature>
<evidence type="ECO:0000256" key="6">
    <source>
        <dbReference type="ARBA" id="ARBA00023242"/>
    </source>
</evidence>
<keyword evidence="5" id="KW-0804">Transcription</keyword>
<dbReference type="Pfam" id="PF02229">
    <property type="entry name" value="PC4"/>
    <property type="match status" value="1"/>
</dbReference>
<dbReference type="InterPro" id="IPR003173">
    <property type="entry name" value="PC4_C"/>
</dbReference>
<name>A0A9N9BRQ8_FUNMO</name>
<dbReference type="AlphaFoldDB" id="A0A9N9BRQ8"/>
<keyword evidence="4" id="KW-0238">DNA-binding</keyword>
<dbReference type="SUPFAM" id="SSF54447">
    <property type="entry name" value="ssDNA-binding transcriptional regulator domain"/>
    <property type="match status" value="1"/>
</dbReference>
<feature type="compositionally biased region" description="Acidic residues" evidence="7">
    <location>
        <begin position="30"/>
        <end position="40"/>
    </location>
</feature>
<evidence type="ECO:0000256" key="5">
    <source>
        <dbReference type="ARBA" id="ARBA00023163"/>
    </source>
</evidence>
<comment type="subcellular location">
    <subcellularLocation>
        <location evidence="1">Nucleus</location>
    </subcellularLocation>
</comment>
<dbReference type="InterPro" id="IPR009044">
    <property type="entry name" value="ssDNA-bd_transcriptional_reg"/>
</dbReference>
<reference evidence="9" key="1">
    <citation type="submission" date="2021-06" db="EMBL/GenBank/DDBJ databases">
        <authorList>
            <person name="Kallberg Y."/>
            <person name="Tangrot J."/>
            <person name="Rosling A."/>
        </authorList>
    </citation>
    <scope>NUCLEOTIDE SEQUENCE</scope>
    <source>
        <strain evidence="9">87-6 pot B 2015</strain>
    </source>
</reference>
<keyword evidence="6" id="KW-0539">Nucleus</keyword>
<feature type="region of interest" description="Disordered" evidence="7">
    <location>
        <begin position="1"/>
        <end position="83"/>
    </location>
</feature>
<keyword evidence="3" id="KW-0805">Transcription regulation</keyword>
<dbReference type="PANTHER" id="PTHR13215">
    <property type="entry name" value="RNA POLYMERASE II TRANSCRIPTIONAL COACTIVATOR"/>
    <property type="match status" value="1"/>
</dbReference>
<evidence type="ECO:0000256" key="3">
    <source>
        <dbReference type="ARBA" id="ARBA00023015"/>
    </source>
</evidence>
<proteinExistence type="inferred from homology"/>
<dbReference type="Gene3D" id="2.30.31.10">
    <property type="entry name" value="Transcriptional Coactivator Pc4, Chain A"/>
    <property type="match status" value="1"/>
</dbReference>
<dbReference type="Proteomes" id="UP000789375">
    <property type="component" value="Unassembled WGS sequence"/>
</dbReference>